<proteinExistence type="inferred from homology"/>
<comment type="catalytic activity">
    <reaction evidence="14">
        <text>a 1,2-diacyl-sn-glycero-3-phospho-(1D-myo-inositol)(in) = a 1,2-diacyl-sn-glycero-3-phospho-(1D-myo-inositol)(out)</text>
        <dbReference type="Rhea" id="RHEA:38691"/>
        <dbReference type="ChEBI" id="CHEBI:57880"/>
    </reaction>
    <physiologicalReaction direction="left-to-right" evidence="14">
        <dbReference type="Rhea" id="RHEA:38692"/>
    </physiologicalReaction>
</comment>
<evidence type="ECO:0000313" key="20">
    <source>
        <dbReference type="Proteomes" id="UP000053317"/>
    </source>
</evidence>
<dbReference type="InterPro" id="IPR036273">
    <property type="entry name" value="CRAL/TRIO_N_dom_sf"/>
</dbReference>
<accession>A0A0G2EMY7</accession>
<keyword evidence="11" id="KW-0408">Iron</keyword>
<keyword evidence="13 16" id="KW-0472">Membrane</keyword>
<comment type="caution">
    <text evidence="19">The sequence shown here is derived from an EMBL/GenBank/DDBJ whole genome shotgun (WGS) entry which is preliminary data.</text>
</comment>
<dbReference type="InterPro" id="IPR036865">
    <property type="entry name" value="CRAL-TRIO_dom_sf"/>
</dbReference>
<feature type="region of interest" description="Disordered" evidence="17">
    <location>
        <begin position="1"/>
        <end position="92"/>
    </location>
</feature>
<evidence type="ECO:0000256" key="14">
    <source>
        <dbReference type="ARBA" id="ARBA00024146"/>
    </source>
</evidence>
<dbReference type="GO" id="GO:0005789">
    <property type="term" value="C:endoplasmic reticulum membrane"/>
    <property type="evidence" value="ECO:0007669"/>
    <property type="project" value="UniProtKB-SubCell"/>
</dbReference>
<dbReference type="SUPFAM" id="SSF52087">
    <property type="entry name" value="CRAL/TRIO domain"/>
    <property type="match status" value="1"/>
</dbReference>
<evidence type="ECO:0000256" key="4">
    <source>
        <dbReference type="ARBA" id="ARBA00018320"/>
    </source>
</evidence>
<evidence type="ECO:0000256" key="2">
    <source>
        <dbReference type="ARBA" id="ARBA00004406"/>
    </source>
</evidence>
<evidence type="ECO:0000256" key="13">
    <source>
        <dbReference type="ARBA" id="ARBA00023136"/>
    </source>
</evidence>
<dbReference type="InterPro" id="IPR001251">
    <property type="entry name" value="CRAL-TRIO_dom"/>
</dbReference>
<feature type="domain" description="CRAL-TRIO" evidence="18">
    <location>
        <begin position="217"/>
        <end position="358"/>
    </location>
</feature>
<evidence type="ECO:0000256" key="12">
    <source>
        <dbReference type="ARBA" id="ARBA00023055"/>
    </source>
</evidence>
<sequence length="374" mass="41405">MADTQTPTTAATVSVPEKTVAPETATETKAVESAGTEDVKKTEEPATAEEPTKAEETKAEEPAKSESAAKVEAAAEKATEEPAKIAEEKTPSTPFNDFAAKLPEIIEEIDYDEMWGVKLSTSPLESHIPTQIVLQKFLNANDGDLTKAIEQFKSALKWRKEKKPLELLEKTFNAKKFADLGLVTWYDVKDSSVPEVFTWNLYGNVKDKMDEVFVPLEEFLSYRIALQELGIKYLSISTATAPITATSDPYKMVQVHDYKSVSFFRQNPNVRAASTEVIKQFALVYPELLKEKFFVNVPAVMGWVYGVIKLFVAEKTRKKFHPMSNGENLTAEFVSGKEGWDAKKLLPKEYGGENGSGDGTLKGLEGNVTGLKLE</sequence>
<keyword evidence="20" id="KW-1185">Reference proteome</keyword>
<dbReference type="PANTHER" id="PTHR47669:SF1">
    <property type="entry name" value="PHOSPHATIDYLINOSITOL TRANSFER PROTEIN SFH5"/>
    <property type="match status" value="1"/>
</dbReference>
<dbReference type="AlphaFoldDB" id="A0A0G2EMY7"/>
<comment type="subcellular location">
    <subcellularLocation>
        <location evidence="16">Cytoplasm</location>
    </subcellularLocation>
    <subcellularLocation>
        <location evidence="2 16">Endoplasmic reticulum membrane</location>
        <topology evidence="2 16">Peripheral membrane protein</topology>
    </subcellularLocation>
    <subcellularLocation>
        <location evidence="16">Microsome membrane</location>
        <topology evidence="16">Peripheral membrane protein</topology>
    </subcellularLocation>
</comment>
<name>A0A0G2EMY7_PHACM</name>
<evidence type="ECO:0000256" key="6">
    <source>
        <dbReference type="ARBA" id="ARBA00022490"/>
    </source>
</evidence>
<dbReference type="Proteomes" id="UP000053317">
    <property type="component" value="Unassembled WGS sequence"/>
</dbReference>
<evidence type="ECO:0000256" key="10">
    <source>
        <dbReference type="ARBA" id="ARBA00022848"/>
    </source>
</evidence>
<comment type="similarity">
    <text evidence="3 16">Belongs to the SFH5 family.</text>
</comment>
<dbReference type="GO" id="GO:0008526">
    <property type="term" value="F:phosphatidylinositol transfer activity"/>
    <property type="evidence" value="ECO:0007669"/>
    <property type="project" value="UniProtKB-UniRule"/>
</dbReference>
<evidence type="ECO:0000256" key="1">
    <source>
        <dbReference type="ARBA" id="ARBA00001970"/>
    </source>
</evidence>
<evidence type="ECO:0000313" key="19">
    <source>
        <dbReference type="EMBL" id="KKY23694.1"/>
    </source>
</evidence>
<keyword evidence="6 16" id="KW-0963">Cytoplasm</keyword>
<dbReference type="PANTHER" id="PTHR47669">
    <property type="entry name" value="PHOSPHATIDYLINOSITOL TRANSFER PROTEIN SFH5"/>
    <property type="match status" value="1"/>
</dbReference>
<keyword evidence="12 16" id="KW-0445">Lipid transport</keyword>
<evidence type="ECO:0000259" key="18">
    <source>
        <dbReference type="PROSITE" id="PS50191"/>
    </source>
</evidence>
<keyword evidence="10 16" id="KW-0492">Microsome</keyword>
<dbReference type="EMBL" id="LCWF01000065">
    <property type="protein sequence ID" value="KKY23694.1"/>
    <property type="molecule type" value="Genomic_DNA"/>
</dbReference>
<evidence type="ECO:0000256" key="3">
    <source>
        <dbReference type="ARBA" id="ARBA00006667"/>
    </source>
</evidence>
<dbReference type="PROSITE" id="PS50191">
    <property type="entry name" value="CRAL_TRIO"/>
    <property type="match status" value="1"/>
</dbReference>
<evidence type="ECO:0000256" key="16">
    <source>
        <dbReference type="RuleBase" id="RU367059"/>
    </source>
</evidence>
<evidence type="ECO:0000256" key="15">
    <source>
        <dbReference type="ARBA" id="ARBA00024180"/>
    </source>
</evidence>
<dbReference type="InterPro" id="IPR042938">
    <property type="entry name" value="Sfh5"/>
</dbReference>
<dbReference type="GO" id="GO:0005886">
    <property type="term" value="C:plasma membrane"/>
    <property type="evidence" value="ECO:0007669"/>
    <property type="project" value="TreeGrafter"/>
</dbReference>
<evidence type="ECO:0000256" key="7">
    <source>
        <dbReference type="ARBA" id="ARBA00022617"/>
    </source>
</evidence>
<feature type="compositionally biased region" description="Basic and acidic residues" evidence="17">
    <location>
        <begin position="37"/>
        <end position="90"/>
    </location>
</feature>
<organism evidence="19 20">
    <name type="scientific">Phaeomoniella chlamydospora</name>
    <name type="common">Phaeoacremonium chlamydosporum</name>
    <dbReference type="NCBI Taxonomy" id="158046"/>
    <lineage>
        <taxon>Eukaryota</taxon>
        <taxon>Fungi</taxon>
        <taxon>Dikarya</taxon>
        <taxon>Ascomycota</taxon>
        <taxon>Pezizomycotina</taxon>
        <taxon>Eurotiomycetes</taxon>
        <taxon>Chaetothyriomycetidae</taxon>
        <taxon>Phaeomoniellales</taxon>
        <taxon>Phaeomoniellaceae</taxon>
        <taxon>Phaeomoniella</taxon>
    </lineage>
</organism>
<dbReference type="InterPro" id="IPR011074">
    <property type="entry name" value="CRAL/TRIO_N_dom"/>
</dbReference>
<dbReference type="GO" id="GO:0017157">
    <property type="term" value="P:regulation of exocytosis"/>
    <property type="evidence" value="ECO:0007669"/>
    <property type="project" value="TreeGrafter"/>
</dbReference>
<evidence type="ECO:0000256" key="5">
    <source>
        <dbReference type="ARBA" id="ARBA00022448"/>
    </source>
</evidence>
<protein>
    <recommendedName>
        <fullName evidence="4 16">Phosphatidylinositol transfer protein SFH5</fullName>
        <shortName evidence="16">PITP SFH5</shortName>
    </recommendedName>
</protein>
<dbReference type="Pfam" id="PF00650">
    <property type="entry name" value="CRAL_TRIO"/>
    <property type="match status" value="1"/>
</dbReference>
<dbReference type="Pfam" id="PF03765">
    <property type="entry name" value="CRAL_TRIO_N"/>
    <property type="match status" value="1"/>
</dbReference>
<keyword evidence="7" id="KW-0349">Heme</keyword>
<evidence type="ECO:0000256" key="9">
    <source>
        <dbReference type="ARBA" id="ARBA00022824"/>
    </source>
</evidence>
<dbReference type="Gene3D" id="3.40.525.10">
    <property type="entry name" value="CRAL-TRIO lipid binding domain"/>
    <property type="match status" value="1"/>
</dbReference>
<keyword evidence="8" id="KW-0479">Metal-binding</keyword>
<dbReference type="CDD" id="cd00170">
    <property type="entry name" value="SEC14"/>
    <property type="match status" value="1"/>
</dbReference>
<keyword evidence="9 16" id="KW-0256">Endoplasmic reticulum</keyword>
<dbReference type="GO" id="GO:0043001">
    <property type="term" value="P:Golgi to plasma membrane protein transport"/>
    <property type="evidence" value="ECO:0007669"/>
    <property type="project" value="TreeGrafter"/>
</dbReference>
<reference evidence="19 20" key="2">
    <citation type="submission" date="2015-05" db="EMBL/GenBank/DDBJ databases">
        <authorList>
            <person name="Morales-Cruz A."/>
            <person name="Amrine K.C."/>
            <person name="Cantu D."/>
        </authorList>
    </citation>
    <scope>NUCLEOTIDE SEQUENCE [LARGE SCALE GENOMIC DNA]</scope>
    <source>
        <strain evidence="19">UCRPC4</strain>
    </source>
</reference>
<dbReference type="GO" id="GO:0032541">
    <property type="term" value="C:cortical endoplasmic reticulum"/>
    <property type="evidence" value="ECO:0007669"/>
    <property type="project" value="TreeGrafter"/>
</dbReference>
<dbReference type="GO" id="GO:0046872">
    <property type="term" value="F:metal ion binding"/>
    <property type="evidence" value="ECO:0007669"/>
    <property type="project" value="UniProtKB-KW"/>
</dbReference>
<dbReference type="GO" id="GO:0005829">
    <property type="term" value="C:cytosol"/>
    <property type="evidence" value="ECO:0007669"/>
    <property type="project" value="TreeGrafter"/>
</dbReference>
<reference evidence="19 20" key="1">
    <citation type="submission" date="2015-05" db="EMBL/GenBank/DDBJ databases">
        <title>Distinctive expansion of gene families associated with plant cell wall degradation and secondary metabolism in the genomes of grapevine trunk pathogens.</title>
        <authorList>
            <person name="Lawrence D.P."/>
            <person name="Travadon R."/>
            <person name="Rolshausen P.E."/>
            <person name="Baumgartner K."/>
        </authorList>
    </citation>
    <scope>NUCLEOTIDE SEQUENCE [LARGE SCALE GENOMIC DNA]</scope>
    <source>
        <strain evidence="19">UCRPC4</strain>
    </source>
</reference>
<gene>
    <name evidence="19" type="ORF">UCRPC4_g02791</name>
</gene>
<dbReference type="OrthoDB" id="75724at2759"/>
<keyword evidence="5 16" id="KW-0813">Transport</keyword>
<evidence type="ECO:0000256" key="17">
    <source>
        <dbReference type="SAM" id="MobiDB-lite"/>
    </source>
</evidence>
<comment type="function">
    <text evidence="15">Non-classical phosphatidylinositol (PtdIns) transfer protein (PITP), which exhibits PtdIns-binding/transfer activity in the absence of detectable PtdCho-binding/transfer activity. Regulates PtdIns(4,5)P2 homeostasis at the plasma membrane. Heme-binding protein that may play a role in organic oxidant-induced stress responses.</text>
</comment>
<feature type="compositionally biased region" description="Polar residues" evidence="17">
    <location>
        <begin position="1"/>
        <end position="12"/>
    </location>
</feature>
<evidence type="ECO:0000256" key="8">
    <source>
        <dbReference type="ARBA" id="ARBA00022723"/>
    </source>
</evidence>
<comment type="cofactor">
    <cofactor evidence="1">
        <name>heme b</name>
        <dbReference type="ChEBI" id="CHEBI:60344"/>
    </cofactor>
</comment>
<evidence type="ECO:0000256" key="11">
    <source>
        <dbReference type="ARBA" id="ARBA00023004"/>
    </source>
</evidence>
<dbReference type="SUPFAM" id="SSF46938">
    <property type="entry name" value="CRAL/TRIO N-terminal domain"/>
    <property type="match status" value="1"/>
</dbReference>